<sequence>MGIASADVLALARAVTRKGGEARYLSGDNSVTYEWATVEDAAMSGRAFLVDPKDTLLAVDVDLDAVSFTAEYVTEWLEAHGFGSSIVRVASGRVTKDGEPHEHVWVSVPKGQREQLRDGLIDHAGIPKSQVRVNQKMRPPLSPHRSGLEPYLIAPGSVAEALELLGPPDVAGELSDYVWGLVVHGDTAGKRRGRSGTLFSIALGFQRKRRDFAEFRQMMLNPAHKGAAKLHEDLIPNRGMAAAETELRNTWGNAGRETDKTPDFTKETARERIAEMMRDAALLTPWRGHTGFDLQVLIGLCAFAYERGHSVQAPSLRTLAQWANAGKPAAVSKALKRLETAGWIRELSPDGKTKRYRLLLDTYPRDNGATSIDCPPVRSMDVALMSHPAFRAVSGLGFTAGRSWMMLQVFGPLSRAGLASHLGCSERTARRALEVLETESLAVQLSDGWVPSGDIEDLDRIAAERGVFKILDRQEEVIAAERRRQADWETTLAKHEYTPAVDAAGDH</sequence>
<protein>
    <recommendedName>
        <fullName evidence="3">Helix-turn-helix domain-containing protein</fullName>
    </recommendedName>
</protein>
<name>A0ABP5GZ90_9ACTN</name>
<organism evidence="1 2">
    <name type="scientific">Catenulispora yoronensis</name>
    <dbReference type="NCBI Taxonomy" id="450799"/>
    <lineage>
        <taxon>Bacteria</taxon>
        <taxon>Bacillati</taxon>
        <taxon>Actinomycetota</taxon>
        <taxon>Actinomycetes</taxon>
        <taxon>Catenulisporales</taxon>
        <taxon>Catenulisporaceae</taxon>
        <taxon>Catenulispora</taxon>
    </lineage>
</organism>
<dbReference type="RefSeq" id="WP_344671428.1">
    <property type="nucleotide sequence ID" value="NZ_BAAAQN010000081.1"/>
</dbReference>
<proteinExistence type="predicted"/>
<evidence type="ECO:0000313" key="2">
    <source>
        <dbReference type="Proteomes" id="UP001500751"/>
    </source>
</evidence>
<keyword evidence="2" id="KW-1185">Reference proteome</keyword>
<accession>A0ABP5GZ90</accession>
<reference evidence="2" key="1">
    <citation type="journal article" date="2019" name="Int. J. Syst. Evol. Microbiol.">
        <title>The Global Catalogue of Microorganisms (GCM) 10K type strain sequencing project: providing services to taxonomists for standard genome sequencing and annotation.</title>
        <authorList>
            <consortium name="The Broad Institute Genomics Platform"/>
            <consortium name="The Broad Institute Genome Sequencing Center for Infectious Disease"/>
            <person name="Wu L."/>
            <person name="Ma J."/>
        </authorList>
    </citation>
    <scope>NUCLEOTIDE SEQUENCE [LARGE SCALE GENOMIC DNA]</scope>
    <source>
        <strain evidence="2">JCM 16014</strain>
    </source>
</reference>
<evidence type="ECO:0008006" key="3">
    <source>
        <dbReference type="Google" id="ProtNLM"/>
    </source>
</evidence>
<gene>
    <name evidence="1" type="ORF">GCM10009839_85030</name>
</gene>
<comment type="caution">
    <text evidence="1">The sequence shown here is derived from an EMBL/GenBank/DDBJ whole genome shotgun (WGS) entry which is preliminary data.</text>
</comment>
<dbReference type="Proteomes" id="UP001500751">
    <property type="component" value="Unassembled WGS sequence"/>
</dbReference>
<evidence type="ECO:0000313" key="1">
    <source>
        <dbReference type="EMBL" id="GAA2061087.1"/>
    </source>
</evidence>
<dbReference type="EMBL" id="BAAAQN010000081">
    <property type="protein sequence ID" value="GAA2061087.1"/>
    <property type="molecule type" value="Genomic_DNA"/>
</dbReference>